<dbReference type="Proteomes" id="UP000283569">
    <property type="component" value="Unassembled WGS sequence"/>
</dbReference>
<proteinExistence type="predicted"/>
<dbReference type="EMBL" id="MRDB01000102">
    <property type="protein sequence ID" value="RKL24291.1"/>
    <property type="molecule type" value="Genomic_DNA"/>
</dbReference>
<accession>A0A420S4U2</accession>
<organism evidence="1 2">
    <name type="scientific">Gibberella intermedia</name>
    <name type="common">Bulb rot disease fungus</name>
    <name type="synonym">Fusarium proliferatum</name>
    <dbReference type="NCBI Taxonomy" id="948311"/>
    <lineage>
        <taxon>Eukaryota</taxon>
        <taxon>Fungi</taxon>
        <taxon>Dikarya</taxon>
        <taxon>Ascomycota</taxon>
        <taxon>Pezizomycotina</taxon>
        <taxon>Sordariomycetes</taxon>
        <taxon>Hypocreomycetidae</taxon>
        <taxon>Hypocreales</taxon>
        <taxon>Nectriaceae</taxon>
        <taxon>Fusarium</taxon>
        <taxon>Fusarium fujikuroi species complex</taxon>
    </lineage>
</organism>
<evidence type="ECO:0000313" key="2">
    <source>
        <dbReference type="Proteomes" id="UP000283569"/>
    </source>
</evidence>
<sequence length="207" mass="23043">MEMKNTPSGAMTITVEQAHQKIMAAPEKMSLPLAQGACAQKAASVCGANVLEPTSAQVDALRGFAQRHGRYWKSKLKALWIDGKEERHPDAYLLRQVRNEFGPKWLTRLSLTRLEQPGAVGRIRAKWRGAEPTSMIVIEYCGEGDPAFGGTADDRALGPDGYILRHEQRLLKIEPVEFATLEEAHEASKLVKNRRPRSMLGVAPTWR</sequence>
<dbReference type="AlphaFoldDB" id="A0A420S4U2"/>
<name>A0A420S4U2_GIBIN</name>
<gene>
    <name evidence="1" type="ORF">BFJ72_g14263</name>
</gene>
<reference evidence="1 2" key="1">
    <citation type="journal article" date="2018" name="Sci. Rep.">
        <title>Characterisation of pathogen-specific regions and novel effector candidates in Fusarium oxysporum f. sp. cepae.</title>
        <authorList>
            <person name="Armitage A.D."/>
            <person name="Taylor A."/>
            <person name="Sobczyk M.K."/>
            <person name="Baxter L."/>
            <person name="Greenfield B.P."/>
            <person name="Bates H.J."/>
            <person name="Wilson F."/>
            <person name="Jackson A.C."/>
            <person name="Ott S."/>
            <person name="Harrison R.J."/>
            <person name="Clarkson J.P."/>
        </authorList>
    </citation>
    <scope>NUCLEOTIDE SEQUENCE [LARGE SCALE GENOMIC DNA]</scope>
    <source>
        <strain evidence="1 2">Fp_A8</strain>
    </source>
</reference>
<protein>
    <submittedName>
        <fullName evidence="1">Uncharacterized protein</fullName>
    </submittedName>
</protein>
<comment type="caution">
    <text evidence="1">The sequence shown here is derived from an EMBL/GenBank/DDBJ whole genome shotgun (WGS) entry which is preliminary data.</text>
</comment>
<evidence type="ECO:0000313" key="1">
    <source>
        <dbReference type="EMBL" id="RKL24291.1"/>
    </source>
</evidence>